<dbReference type="EMBL" id="UINC01138885">
    <property type="protein sequence ID" value="SVD25106.1"/>
    <property type="molecule type" value="Genomic_DNA"/>
</dbReference>
<accession>A0A382TSR9</accession>
<evidence type="ECO:0000256" key="1">
    <source>
        <dbReference type="ARBA" id="ARBA00038310"/>
    </source>
</evidence>
<proteinExistence type="inferred from homology"/>
<comment type="similarity">
    <text evidence="1">Belongs to the metallo-dependent hydrolases superfamily.</text>
</comment>
<dbReference type="SUPFAM" id="SSF51556">
    <property type="entry name" value="Metallo-dependent hydrolases"/>
    <property type="match status" value="1"/>
</dbReference>
<dbReference type="PANTHER" id="PTHR43569:SF2">
    <property type="entry name" value="AMIDOHYDROLASE-RELATED DOMAIN-CONTAINING PROTEIN"/>
    <property type="match status" value="1"/>
</dbReference>
<dbReference type="InterPro" id="IPR052350">
    <property type="entry name" value="Metallo-dep_Lactonases"/>
</dbReference>
<feature type="non-terminal residue" evidence="3">
    <location>
        <position position="203"/>
    </location>
</feature>
<dbReference type="Pfam" id="PF04909">
    <property type="entry name" value="Amidohydro_2"/>
    <property type="match status" value="1"/>
</dbReference>
<organism evidence="3">
    <name type="scientific">marine metagenome</name>
    <dbReference type="NCBI Taxonomy" id="408172"/>
    <lineage>
        <taxon>unclassified sequences</taxon>
        <taxon>metagenomes</taxon>
        <taxon>ecological metagenomes</taxon>
    </lineage>
</organism>
<dbReference type="GO" id="GO:0016787">
    <property type="term" value="F:hydrolase activity"/>
    <property type="evidence" value="ECO:0007669"/>
    <property type="project" value="InterPro"/>
</dbReference>
<protein>
    <recommendedName>
        <fullName evidence="2">Amidohydrolase-related domain-containing protein</fullName>
    </recommendedName>
</protein>
<reference evidence="3" key="1">
    <citation type="submission" date="2018-05" db="EMBL/GenBank/DDBJ databases">
        <authorList>
            <person name="Lanie J.A."/>
            <person name="Ng W.-L."/>
            <person name="Kazmierczak K.M."/>
            <person name="Andrzejewski T.M."/>
            <person name="Davidsen T.M."/>
            <person name="Wayne K.J."/>
            <person name="Tettelin H."/>
            <person name="Glass J.I."/>
            <person name="Rusch D."/>
            <person name="Podicherti R."/>
            <person name="Tsui H.-C.T."/>
            <person name="Winkler M.E."/>
        </authorList>
    </citation>
    <scope>NUCLEOTIDE SEQUENCE</scope>
</reference>
<dbReference type="PANTHER" id="PTHR43569">
    <property type="entry name" value="AMIDOHYDROLASE"/>
    <property type="match status" value="1"/>
</dbReference>
<sequence length="203" mass="22977">MIIDTHIHLYDPHRPEGAPWPEPDDEAIYMTTLPDRCLERARPLGVDGAIVVECSEWVEDNQWVLDLADDEPFILGLVGNLDVHDERFSEHIDRFSKHSVFRGIRARLWKPDDFAGLRKLSDLDLSLDLSLSEQTLKVAAEIPGLRIVINHCAGIKMDGDNPEPAAVDLVRRVAEYPNIFCKLSGMMDLRCSIRPAPTDVVHY</sequence>
<name>A0A382TSR9_9ZZZZ</name>
<dbReference type="AlphaFoldDB" id="A0A382TSR9"/>
<dbReference type="Gene3D" id="3.20.20.140">
    <property type="entry name" value="Metal-dependent hydrolases"/>
    <property type="match status" value="1"/>
</dbReference>
<feature type="domain" description="Amidohydrolase-related" evidence="2">
    <location>
        <begin position="3"/>
        <end position="187"/>
    </location>
</feature>
<dbReference type="InterPro" id="IPR006680">
    <property type="entry name" value="Amidohydro-rel"/>
</dbReference>
<evidence type="ECO:0000313" key="3">
    <source>
        <dbReference type="EMBL" id="SVD25106.1"/>
    </source>
</evidence>
<dbReference type="InterPro" id="IPR032466">
    <property type="entry name" value="Metal_Hydrolase"/>
</dbReference>
<evidence type="ECO:0000259" key="2">
    <source>
        <dbReference type="Pfam" id="PF04909"/>
    </source>
</evidence>
<gene>
    <name evidence="3" type="ORF">METZ01_LOCUS377960</name>
</gene>